<feature type="transmembrane region" description="Helical" evidence="2">
    <location>
        <begin position="128"/>
        <end position="146"/>
    </location>
</feature>
<feature type="region of interest" description="Disordered" evidence="1">
    <location>
        <begin position="179"/>
        <end position="270"/>
    </location>
</feature>
<accession>A0A542XL01</accession>
<comment type="caution">
    <text evidence="4">The sequence shown here is derived from an EMBL/GenBank/DDBJ whole genome shotgun (WGS) entry which is preliminary data.</text>
</comment>
<sequence length="270" mass="27362">MFGNGRRKTQGQLAKVELGRGVGHLKQAAAHATKGTGAAVGPRVQAARSAIAPTALVVRNRAASGYVSTVAALAPLVVAVRAAQAEAAVRAVAGRRTAAVRQSTVSRKVQATTMRATRRKKKSGRGRMAGLLAVGAVVGLAGAAAMRRRQEQREWVEYDPVPSLEPLRDETGTIEVTTRTPAERAAPAPAPAGNSAKPAGTSGTTATGTSGTTATGAGNSATTGTANKSNPGRRSTGTPTDKVPATADGTKGSTARPADDLSKAMKNGRR</sequence>
<dbReference type="Proteomes" id="UP000677457">
    <property type="component" value="Unassembled WGS sequence"/>
</dbReference>
<organism evidence="4 5">
    <name type="scientific">Salinispora arenicola</name>
    <dbReference type="NCBI Taxonomy" id="168697"/>
    <lineage>
        <taxon>Bacteria</taxon>
        <taxon>Bacillati</taxon>
        <taxon>Actinomycetota</taxon>
        <taxon>Actinomycetes</taxon>
        <taxon>Micromonosporales</taxon>
        <taxon>Micromonosporaceae</taxon>
        <taxon>Salinispora</taxon>
    </lineage>
</organism>
<keyword evidence="2" id="KW-0812">Transmembrane</keyword>
<name>A0A542XL01_SALAC</name>
<evidence type="ECO:0000313" key="4">
    <source>
        <dbReference type="EMBL" id="TQL36333.1"/>
    </source>
</evidence>
<keyword evidence="6" id="KW-1185">Reference proteome</keyword>
<evidence type="ECO:0000313" key="5">
    <source>
        <dbReference type="Proteomes" id="UP000315983"/>
    </source>
</evidence>
<keyword evidence="2" id="KW-1133">Transmembrane helix</keyword>
<keyword evidence="2" id="KW-0472">Membrane</keyword>
<dbReference type="EMBL" id="BOQM01000009">
    <property type="protein sequence ID" value="GIM84124.1"/>
    <property type="molecule type" value="Genomic_DNA"/>
</dbReference>
<proteinExistence type="predicted"/>
<evidence type="ECO:0000256" key="1">
    <source>
        <dbReference type="SAM" id="MobiDB-lite"/>
    </source>
</evidence>
<reference evidence="4 5" key="1">
    <citation type="submission" date="2019-06" db="EMBL/GenBank/DDBJ databases">
        <title>Sequencing the genomes of 1000 actinobacteria strains.</title>
        <authorList>
            <person name="Klenk H.-P."/>
        </authorList>
    </citation>
    <scope>NUCLEOTIDE SEQUENCE [LARGE SCALE GENOMIC DNA]</scope>
    <source>
        <strain evidence="4 5">DSM 44819</strain>
    </source>
</reference>
<dbReference type="Proteomes" id="UP000315983">
    <property type="component" value="Unassembled WGS sequence"/>
</dbReference>
<dbReference type="EMBL" id="VFOL01000001">
    <property type="protein sequence ID" value="TQL36333.1"/>
    <property type="molecule type" value="Genomic_DNA"/>
</dbReference>
<evidence type="ECO:0000313" key="6">
    <source>
        <dbReference type="Proteomes" id="UP000677457"/>
    </source>
</evidence>
<evidence type="ECO:0000313" key="3">
    <source>
        <dbReference type="EMBL" id="GIM84124.1"/>
    </source>
</evidence>
<feature type="compositionally biased region" description="Low complexity" evidence="1">
    <location>
        <begin position="183"/>
        <end position="227"/>
    </location>
</feature>
<evidence type="ECO:0000256" key="2">
    <source>
        <dbReference type="SAM" id="Phobius"/>
    </source>
</evidence>
<feature type="compositionally biased region" description="Polar residues" evidence="1">
    <location>
        <begin position="228"/>
        <end position="239"/>
    </location>
</feature>
<reference evidence="3 6" key="2">
    <citation type="submission" date="2021-03" db="EMBL/GenBank/DDBJ databases">
        <title>Whole genome shotgun sequence of Salinispora arenicola NBRC 105043.</title>
        <authorList>
            <person name="Komaki H."/>
            <person name="Tamura T."/>
        </authorList>
    </citation>
    <scope>NUCLEOTIDE SEQUENCE [LARGE SCALE GENOMIC DNA]</scope>
    <source>
        <strain evidence="3 6">NBRC 105043</strain>
    </source>
</reference>
<dbReference type="AlphaFoldDB" id="A0A542XL01"/>
<protein>
    <submittedName>
        <fullName evidence="4">Uncharacterized protein</fullName>
    </submittedName>
</protein>
<gene>
    <name evidence="4" type="ORF">FB564_1421</name>
    <name evidence="3" type="ORF">Sar04_15760</name>
</gene>